<dbReference type="InterPro" id="IPR015421">
    <property type="entry name" value="PyrdxlP-dep_Trfase_major"/>
</dbReference>
<dbReference type="Proteomes" id="UP001201020">
    <property type="component" value="Chromosome"/>
</dbReference>
<accession>A0A9Y1BKB6</accession>
<evidence type="ECO:0000256" key="3">
    <source>
        <dbReference type="ARBA" id="ARBA00011738"/>
    </source>
</evidence>
<sequence length="386" mass="43322">MKFFSEKLSNIKPSGIRELFAKAQGIEGAISLGIGAPDIETPKKLKEALIDAVLNNFNNYDQTPGNAQLREEIVQQYKQEYNMDYDTNNGVIVTSGGVELIYIALQAFLKKGEEVIIQDPCFLTYPRQIILAGGKPVWVKSTPDFKMDLESVKENINEKTKIITINFPNNPTGAMMEKHELKAIVDLAVDNDLIILSDEVYEYYVFDNKKHVHVASIGDAYHNTITINSFSKSFCVPGWRMGYGVSTPELMGPILGYHSFVVANATTPTQVALANYINTDDARNFREKIRETFQKRRDKIVKGLNSISGIKAYNSAGSFYTYFDVSGLNMTGEEFSNFAFEKAKVVFVPGTEFGQEESQKTFLRASFGSVNEEKIEQVIERLTKLL</sequence>
<dbReference type="CDD" id="cd00609">
    <property type="entry name" value="AAT_like"/>
    <property type="match status" value="1"/>
</dbReference>
<dbReference type="SUPFAM" id="SSF53383">
    <property type="entry name" value="PLP-dependent transferases"/>
    <property type="match status" value="1"/>
</dbReference>
<evidence type="ECO:0000313" key="8">
    <source>
        <dbReference type="EMBL" id="UJG40638.1"/>
    </source>
</evidence>
<dbReference type="InterPro" id="IPR015424">
    <property type="entry name" value="PyrdxlP-dep_Trfase"/>
</dbReference>
<dbReference type="Pfam" id="PF00155">
    <property type="entry name" value="Aminotran_1_2"/>
    <property type="match status" value="1"/>
</dbReference>
<keyword evidence="6" id="KW-0663">Pyridoxal phosphate</keyword>
<evidence type="ECO:0000256" key="5">
    <source>
        <dbReference type="ARBA" id="ARBA00022679"/>
    </source>
</evidence>
<feature type="domain" description="Aminotransferase class I/classII large" evidence="7">
    <location>
        <begin position="30"/>
        <end position="382"/>
    </location>
</feature>
<dbReference type="Gene3D" id="3.90.1150.10">
    <property type="entry name" value="Aspartate Aminotransferase, domain 1"/>
    <property type="match status" value="1"/>
</dbReference>
<dbReference type="PANTHER" id="PTHR46383:SF3">
    <property type="entry name" value="ASPARTATE AMINOTRANSFERASE-RELATED"/>
    <property type="match status" value="1"/>
</dbReference>
<dbReference type="PANTHER" id="PTHR46383">
    <property type="entry name" value="ASPARTATE AMINOTRANSFERASE"/>
    <property type="match status" value="1"/>
</dbReference>
<keyword evidence="5" id="KW-0808">Transferase</keyword>
<dbReference type="Gene3D" id="3.40.640.10">
    <property type="entry name" value="Type I PLP-dependent aspartate aminotransferase-like (Major domain)"/>
    <property type="match status" value="1"/>
</dbReference>
<organism evidence="8">
    <name type="scientific">Candidatus Heimdallarchaeum aukensis</name>
    <dbReference type="NCBI Taxonomy" id="2876573"/>
    <lineage>
        <taxon>Archaea</taxon>
        <taxon>Promethearchaeati</taxon>
        <taxon>Candidatus Heimdallarchaeota</taxon>
        <taxon>Candidatus Heimdallarchaeia (ex Rinke et al. 2021) (nom. nud.)</taxon>
        <taxon>Candidatus Heimdallarchaeales</taxon>
        <taxon>Candidatus Heimdallarchaeaceae</taxon>
        <taxon>Candidatus Heimdallarchaeum</taxon>
    </lineage>
</organism>
<dbReference type="InterPro" id="IPR004839">
    <property type="entry name" value="Aminotransferase_I/II_large"/>
</dbReference>
<evidence type="ECO:0000256" key="2">
    <source>
        <dbReference type="ARBA" id="ARBA00007441"/>
    </source>
</evidence>
<dbReference type="AlphaFoldDB" id="A0A9Y1BKB6"/>
<gene>
    <name evidence="8" type="ORF">K9W45_12485</name>
</gene>
<comment type="subunit">
    <text evidence="3">Homodimer.</text>
</comment>
<evidence type="ECO:0000256" key="6">
    <source>
        <dbReference type="ARBA" id="ARBA00022898"/>
    </source>
</evidence>
<evidence type="ECO:0000256" key="4">
    <source>
        <dbReference type="ARBA" id="ARBA00022576"/>
    </source>
</evidence>
<reference evidence="8" key="1">
    <citation type="journal article" date="2022" name="Nat. Microbiol.">
        <title>Unique mobile elements and scalable gene flow at the prokaryote-eukaryote boundary revealed by circularized Asgard archaea genomes.</title>
        <authorList>
            <person name="Wu F."/>
            <person name="Speth D.R."/>
            <person name="Philosof A."/>
            <person name="Cremiere A."/>
            <person name="Narayanan A."/>
            <person name="Barco R.A."/>
            <person name="Connon S.A."/>
            <person name="Amend J.P."/>
            <person name="Antoshechkin I.A."/>
            <person name="Orphan V.J."/>
        </authorList>
    </citation>
    <scope>NUCLEOTIDE SEQUENCE</scope>
    <source>
        <strain evidence="8">PM71</strain>
    </source>
</reference>
<evidence type="ECO:0000256" key="1">
    <source>
        <dbReference type="ARBA" id="ARBA00001933"/>
    </source>
</evidence>
<comment type="cofactor">
    <cofactor evidence="1">
        <name>pyridoxal 5'-phosphate</name>
        <dbReference type="ChEBI" id="CHEBI:597326"/>
    </cofactor>
</comment>
<dbReference type="GO" id="GO:0030170">
    <property type="term" value="F:pyridoxal phosphate binding"/>
    <property type="evidence" value="ECO:0007669"/>
    <property type="project" value="InterPro"/>
</dbReference>
<dbReference type="InterPro" id="IPR015422">
    <property type="entry name" value="PyrdxlP-dep_Trfase_small"/>
</dbReference>
<comment type="similarity">
    <text evidence="2">Belongs to the class-I pyridoxal-phosphate-dependent aminotransferase family.</text>
</comment>
<evidence type="ECO:0000259" key="7">
    <source>
        <dbReference type="Pfam" id="PF00155"/>
    </source>
</evidence>
<dbReference type="GO" id="GO:0006520">
    <property type="term" value="P:amino acid metabolic process"/>
    <property type="evidence" value="ECO:0007669"/>
    <property type="project" value="InterPro"/>
</dbReference>
<protein>
    <submittedName>
        <fullName evidence="8">Pyridoxal phosphate-dependent aminotransferase</fullName>
    </submittedName>
</protein>
<name>A0A9Y1BKB6_9ARCH</name>
<dbReference type="GO" id="GO:0008483">
    <property type="term" value="F:transaminase activity"/>
    <property type="evidence" value="ECO:0007669"/>
    <property type="project" value="UniProtKB-KW"/>
</dbReference>
<proteinExistence type="inferred from homology"/>
<keyword evidence="4 8" id="KW-0032">Aminotransferase</keyword>
<dbReference type="InterPro" id="IPR050596">
    <property type="entry name" value="AspAT/PAT-like"/>
</dbReference>
<dbReference type="EMBL" id="CP084166">
    <property type="protein sequence ID" value="UJG40638.1"/>
    <property type="molecule type" value="Genomic_DNA"/>
</dbReference>